<reference evidence="1 2" key="1">
    <citation type="journal article" date="2021" name="Elife">
        <title>Chloroplast acquisition without the gene transfer in kleptoplastic sea slugs, Plakobranchus ocellatus.</title>
        <authorList>
            <person name="Maeda T."/>
            <person name="Takahashi S."/>
            <person name="Yoshida T."/>
            <person name="Shimamura S."/>
            <person name="Takaki Y."/>
            <person name="Nagai Y."/>
            <person name="Toyoda A."/>
            <person name="Suzuki Y."/>
            <person name="Arimoto A."/>
            <person name="Ishii H."/>
            <person name="Satoh N."/>
            <person name="Nishiyama T."/>
            <person name="Hasebe M."/>
            <person name="Maruyama T."/>
            <person name="Minagawa J."/>
            <person name="Obokata J."/>
            <person name="Shigenobu S."/>
        </authorList>
    </citation>
    <scope>NUCLEOTIDE SEQUENCE [LARGE SCALE GENOMIC DNA]</scope>
</reference>
<accession>A0AAV4BMP4</accession>
<dbReference type="Proteomes" id="UP000735302">
    <property type="component" value="Unassembled WGS sequence"/>
</dbReference>
<evidence type="ECO:0000313" key="2">
    <source>
        <dbReference type="Proteomes" id="UP000735302"/>
    </source>
</evidence>
<sequence>MICRYREALLPYYRFKEEILSVVPFASVIYDVISDNETEILKDYVKDSLERGTVGDSNDQSISDIRTSDLAWIWDHDNPVAADISLRIKHLTGLEVEQKFPYGPTSSEAFQ</sequence>
<dbReference type="EMBL" id="BLXT01005282">
    <property type="protein sequence ID" value="GFO21726.1"/>
    <property type="molecule type" value="Genomic_DNA"/>
</dbReference>
<proteinExistence type="predicted"/>
<protein>
    <submittedName>
        <fullName evidence="1">Prolyl 4-hydroxylase subunit alpha-1</fullName>
    </submittedName>
</protein>
<name>A0AAV4BMP4_9GAST</name>
<evidence type="ECO:0000313" key="1">
    <source>
        <dbReference type="EMBL" id="GFO21726.1"/>
    </source>
</evidence>
<dbReference type="Gene3D" id="2.60.120.620">
    <property type="entry name" value="q2cbj1_9rhob like domain"/>
    <property type="match status" value="1"/>
</dbReference>
<organism evidence="1 2">
    <name type="scientific">Plakobranchus ocellatus</name>
    <dbReference type="NCBI Taxonomy" id="259542"/>
    <lineage>
        <taxon>Eukaryota</taxon>
        <taxon>Metazoa</taxon>
        <taxon>Spiralia</taxon>
        <taxon>Lophotrochozoa</taxon>
        <taxon>Mollusca</taxon>
        <taxon>Gastropoda</taxon>
        <taxon>Heterobranchia</taxon>
        <taxon>Euthyneura</taxon>
        <taxon>Panpulmonata</taxon>
        <taxon>Sacoglossa</taxon>
        <taxon>Placobranchoidea</taxon>
        <taxon>Plakobranchidae</taxon>
        <taxon>Plakobranchus</taxon>
    </lineage>
</organism>
<feature type="non-terminal residue" evidence="1">
    <location>
        <position position="111"/>
    </location>
</feature>
<keyword evidence="2" id="KW-1185">Reference proteome</keyword>
<dbReference type="AlphaFoldDB" id="A0AAV4BMP4"/>
<comment type="caution">
    <text evidence="1">The sequence shown here is derived from an EMBL/GenBank/DDBJ whole genome shotgun (WGS) entry which is preliminary data.</text>
</comment>
<gene>
    <name evidence="1" type="ORF">PoB_004823100</name>
</gene>